<gene>
    <name evidence="5" type="ORF">NHN17_09760</name>
</gene>
<dbReference type="EC" id="2.4.-.-" evidence="5"/>
<dbReference type="PANTHER" id="PTHR22916:SF51">
    <property type="entry name" value="GLYCOSYLTRANSFERASE EPSH-RELATED"/>
    <property type="match status" value="1"/>
</dbReference>
<evidence type="ECO:0000256" key="2">
    <source>
        <dbReference type="ARBA" id="ARBA00022679"/>
    </source>
</evidence>
<evidence type="ECO:0000313" key="5">
    <source>
        <dbReference type="EMBL" id="MCQ1058342.1"/>
    </source>
</evidence>
<dbReference type="GO" id="GO:0016757">
    <property type="term" value="F:glycosyltransferase activity"/>
    <property type="evidence" value="ECO:0007669"/>
    <property type="project" value="UniProtKB-KW"/>
</dbReference>
<keyword evidence="3" id="KW-0175">Coiled coil</keyword>
<evidence type="ECO:0000256" key="3">
    <source>
        <dbReference type="SAM" id="Coils"/>
    </source>
</evidence>
<accession>A0ABT1N0T6</accession>
<organism evidence="5 6">
    <name type="scientific">Photobacterium pectinilyticum</name>
    <dbReference type="NCBI Taxonomy" id="2906793"/>
    <lineage>
        <taxon>Bacteria</taxon>
        <taxon>Pseudomonadati</taxon>
        <taxon>Pseudomonadota</taxon>
        <taxon>Gammaproteobacteria</taxon>
        <taxon>Vibrionales</taxon>
        <taxon>Vibrionaceae</taxon>
        <taxon>Photobacterium</taxon>
    </lineage>
</organism>
<dbReference type="InterPro" id="IPR029044">
    <property type="entry name" value="Nucleotide-diphossugar_trans"/>
</dbReference>
<dbReference type="Proteomes" id="UP001524460">
    <property type="component" value="Unassembled WGS sequence"/>
</dbReference>
<keyword evidence="6" id="KW-1185">Reference proteome</keyword>
<feature type="domain" description="Glycosyltransferase 2-like" evidence="4">
    <location>
        <begin position="4"/>
        <end position="161"/>
    </location>
</feature>
<dbReference type="Pfam" id="PF00535">
    <property type="entry name" value="Glycos_transf_2"/>
    <property type="match status" value="1"/>
</dbReference>
<reference evidence="5 6" key="1">
    <citation type="submission" date="2022-07" db="EMBL/GenBank/DDBJ databases">
        <title>Photobacterium pectinilyticum sp. nov., a marine bacterium isolated from surface seawater of Qingdao offshore.</title>
        <authorList>
            <person name="Wang X."/>
        </authorList>
    </citation>
    <scope>NUCLEOTIDE SEQUENCE [LARGE SCALE GENOMIC DNA]</scope>
    <source>
        <strain evidence="5 6">ZSDE20</strain>
    </source>
</reference>
<evidence type="ECO:0000256" key="1">
    <source>
        <dbReference type="ARBA" id="ARBA00022676"/>
    </source>
</evidence>
<protein>
    <submittedName>
        <fullName evidence="5">Glycosyltransferase</fullName>
        <ecNumber evidence="5">2.4.-.-</ecNumber>
    </submittedName>
</protein>
<comment type="caution">
    <text evidence="5">The sequence shown here is derived from an EMBL/GenBank/DDBJ whole genome shotgun (WGS) entry which is preliminary data.</text>
</comment>
<dbReference type="EMBL" id="JANEYT010000017">
    <property type="protein sequence ID" value="MCQ1058342.1"/>
    <property type="molecule type" value="Genomic_DNA"/>
</dbReference>
<dbReference type="CDD" id="cd00761">
    <property type="entry name" value="Glyco_tranf_GTA_type"/>
    <property type="match status" value="1"/>
</dbReference>
<dbReference type="RefSeq" id="WP_255042206.1">
    <property type="nucleotide sequence ID" value="NZ_JANEYT010000017.1"/>
</dbReference>
<keyword evidence="2 5" id="KW-0808">Transferase</keyword>
<sequence>MKLSIIVTTYNIENYIAKCLESICAQTIEDIEIIVVDDASNDNTVSIIKEFEVKDSRIKSIVFEKNTIGGVSSAANAGLDIAQGEYIGFADGDDWYETDMFERLYNKAKAADAEVAFCNYLEFDEQNNVNKTPSDHRKWKDIVSFDHDKVSDEKFKKLFLRFNPVPWRKVYKRDFIEKNNVRFPVGDYFFEDNPFHWETTVKAKVFAFDSYVGCYHRINRPGQTMGTADARLIAMYDHHSTIISMLNASDTFEQYKNQCIGWLIGNTSWISEKITPECHEALFNALSAELNKYQPEFIQAISGTPVVGIRGTDLIKSVQEKNFEQFCKVAKRDVNSKLPAKQHDNIIMHLASQAYNVYKQEGLKAALAKVKLFVSYKLNLKKRNSVHVTNRQLLKEIKDMNSTVNKLHSEVRVLKAAMALLQHEKKQSDRG</sequence>
<dbReference type="InterPro" id="IPR001173">
    <property type="entry name" value="Glyco_trans_2-like"/>
</dbReference>
<evidence type="ECO:0000313" key="6">
    <source>
        <dbReference type="Proteomes" id="UP001524460"/>
    </source>
</evidence>
<keyword evidence="1 5" id="KW-0328">Glycosyltransferase</keyword>
<name>A0ABT1N0T6_9GAMM</name>
<dbReference type="PANTHER" id="PTHR22916">
    <property type="entry name" value="GLYCOSYLTRANSFERASE"/>
    <property type="match status" value="1"/>
</dbReference>
<feature type="coiled-coil region" evidence="3">
    <location>
        <begin position="390"/>
        <end position="424"/>
    </location>
</feature>
<proteinExistence type="predicted"/>
<evidence type="ECO:0000259" key="4">
    <source>
        <dbReference type="Pfam" id="PF00535"/>
    </source>
</evidence>
<dbReference type="Gene3D" id="3.90.550.10">
    <property type="entry name" value="Spore Coat Polysaccharide Biosynthesis Protein SpsA, Chain A"/>
    <property type="match status" value="1"/>
</dbReference>
<dbReference type="SUPFAM" id="SSF53448">
    <property type="entry name" value="Nucleotide-diphospho-sugar transferases"/>
    <property type="match status" value="1"/>
</dbReference>